<reference evidence="11" key="1">
    <citation type="journal article" date="2020" name="Stud. Mycol.">
        <title>101 Dothideomycetes genomes: a test case for predicting lifestyles and emergence of pathogens.</title>
        <authorList>
            <person name="Haridas S."/>
            <person name="Albert R."/>
            <person name="Binder M."/>
            <person name="Bloem J."/>
            <person name="Labutti K."/>
            <person name="Salamov A."/>
            <person name="Andreopoulos B."/>
            <person name="Baker S."/>
            <person name="Barry K."/>
            <person name="Bills G."/>
            <person name="Bluhm B."/>
            <person name="Cannon C."/>
            <person name="Castanera R."/>
            <person name="Culley D."/>
            <person name="Daum C."/>
            <person name="Ezra D."/>
            <person name="Gonzalez J."/>
            <person name="Henrissat B."/>
            <person name="Kuo A."/>
            <person name="Liang C."/>
            <person name="Lipzen A."/>
            <person name="Lutzoni F."/>
            <person name="Magnuson J."/>
            <person name="Mondo S."/>
            <person name="Nolan M."/>
            <person name="Ohm R."/>
            <person name="Pangilinan J."/>
            <person name="Park H.-J."/>
            <person name="Ramirez L."/>
            <person name="Alfaro M."/>
            <person name="Sun H."/>
            <person name="Tritt A."/>
            <person name="Yoshinaga Y."/>
            <person name="Zwiers L.-H."/>
            <person name="Turgeon B."/>
            <person name="Goodwin S."/>
            <person name="Spatafora J."/>
            <person name="Crous P."/>
            <person name="Grigoriev I."/>
        </authorList>
    </citation>
    <scope>NUCLEOTIDE SEQUENCE</scope>
    <source>
        <strain evidence="11">CBS 133067</strain>
    </source>
</reference>
<sequence length="493" mass="53726">IAAGSNFTGTSAEPSYNIPQIDLPSLCRVIFHVETSPNDGSATGEVWLPPPSEWNRRFLAVGNGGFAGAVNYPDVVWGARKGFATMSTNTGHVSGQLNGTWLLNPEQEIDWGHRALHITSVAAKQIVNEYYPSHFTYSYYAGCSTGGRQGLNAVQKYPGDYDGVLAGSAIPHQTVTSGWQTYVALLQFPNNRSSFIPATMWPTIHQAVLDQCDDIDGVKDGIIMDPSKCSFHPETLLCGKKTANASACLSSDQLVNLKRMYMPWQDDKSNLINPGISPSGETGFTILMNGNEPTFGPIFYSYAIFNNSDWDWSTMNVSDALLAERIDPGGCDAYNPDMRPFQERGGKLIHYHGYSDPLIPTLNAAAFYNLVTSFYEDVGRAADVEDFYRLFTVPGMGHCSGGVGAWVIDGASQGGVIPKEKGSSHSMLWSLVEWVESSAVKSARGKAPESILGTKYVNDTASLGIEFERPVCRWPTVAKYTGGDAKESRNWIC</sequence>
<evidence type="ECO:0000313" key="12">
    <source>
        <dbReference type="Proteomes" id="UP000799772"/>
    </source>
</evidence>
<dbReference type="InterPro" id="IPR011118">
    <property type="entry name" value="Tannase/feruloyl_esterase"/>
</dbReference>
<feature type="non-terminal residue" evidence="11">
    <location>
        <position position="493"/>
    </location>
</feature>
<dbReference type="GO" id="GO:0030600">
    <property type="term" value="F:feruloyl esterase activity"/>
    <property type="evidence" value="ECO:0007669"/>
    <property type="project" value="UniProtKB-EC"/>
</dbReference>
<dbReference type="PANTHER" id="PTHR33938:SF15">
    <property type="entry name" value="FERULOYL ESTERASE B-RELATED"/>
    <property type="match status" value="1"/>
</dbReference>
<evidence type="ECO:0000256" key="3">
    <source>
        <dbReference type="ARBA" id="ARBA00022651"/>
    </source>
</evidence>
<keyword evidence="8" id="KW-1015">Disulfide bond</keyword>
<evidence type="ECO:0000256" key="10">
    <source>
        <dbReference type="RuleBase" id="RU361238"/>
    </source>
</evidence>
<keyword evidence="5" id="KW-0732">Signal</keyword>
<keyword evidence="12" id="KW-1185">Reference proteome</keyword>
<evidence type="ECO:0000256" key="2">
    <source>
        <dbReference type="ARBA" id="ARBA00022487"/>
    </source>
</evidence>
<keyword evidence="3" id="KW-0119">Carbohydrate metabolism</keyword>
<evidence type="ECO:0000313" key="11">
    <source>
        <dbReference type="EMBL" id="KAF2094962.1"/>
    </source>
</evidence>
<keyword evidence="2" id="KW-0719">Serine esterase</keyword>
<evidence type="ECO:0000256" key="6">
    <source>
        <dbReference type="ARBA" id="ARBA00022801"/>
    </source>
</evidence>
<dbReference type="AlphaFoldDB" id="A0A9P4M552"/>
<keyword evidence="7" id="KW-0106">Calcium</keyword>
<dbReference type="SUPFAM" id="SSF53474">
    <property type="entry name" value="alpha/beta-Hydrolases"/>
    <property type="match status" value="1"/>
</dbReference>
<comment type="catalytic activity">
    <reaction evidence="9">
        <text>feruloyl-polysaccharide + H2O = ferulate + polysaccharide.</text>
        <dbReference type="EC" id="3.1.1.73"/>
    </reaction>
</comment>
<protein>
    <recommendedName>
        <fullName evidence="10">Carboxylic ester hydrolase</fullName>
        <ecNumber evidence="10">3.1.1.-</ecNumber>
    </recommendedName>
</protein>
<dbReference type="GO" id="GO:0045493">
    <property type="term" value="P:xylan catabolic process"/>
    <property type="evidence" value="ECO:0007669"/>
    <property type="project" value="UniProtKB-KW"/>
</dbReference>
<keyword evidence="3" id="KW-0858">Xylan degradation</keyword>
<accession>A0A9P4M552</accession>
<gene>
    <name evidence="11" type="ORF">NA57DRAFT_25005</name>
</gene>
<keyword evidence="6 10" id="KW-0378">Hydrolase</keyword>
<dbReference type="Proteomes" id="UP000799772">
    <property type="component" value="Unassembled WGS sequence"/>
</dbReference>
<keyword evidence="3" id="KW-0624">Polysaccharide degradation</keyword>
<comment type="caution">
    <text evidence="11">The sequence shown here is derived from an EMBL/GenBank/DDBJ whole genome shotgun (WGS) entry which is preliminary data.</text>
</comment>
<dbReference type="Pfam" id="PF07519">
    <property type="entry name" value="Tannase"/>
    <property type="match status" value="2"/>
</dbReference>
<comment type="similarity">
    <text evidence="1 10">Belongs to the tannase family.</text>
</comment>
<evidence type="ECO:0000256" key="4">
    <source>
        <dbReference type="ARBA" id="ARBA00022723"/>
    </source>
</evidence>
<dbReference type="InterPro" id="IPR029058">
    <property type="entry name" value="AB_hydrolase_fold"/>
</dbReference>
<evidence type="ECO:0000256" key="9">
    <source>
        <dbReference type="ARBA" id="ARBA00034075"/>
    </source>
</evidence>
<feature type="non-terminal residue" evidence="11">
    <location>
        <position position="1"/>
    </location>
</feature>
<dbReference type="OrthoDB" id="3039123at2759"/>
<dbReference type="PANTHER" id="PTHR33938">
    <property type="entry name" value="FERULOYL ESTERASE B-RELATED"/>
    <property type="match status" value="1"/>
</dbReference>
<evidence type="ECO:0000256" key="1">
    <source>
        <dbReference type="ARBA" id="ARBA00006249"/>
    </source>
</evidence>
<evidence type="ECO:0000256" key="5">
    <source>
        <dbReference type="ARBA" id="ARBA00022729"/>
    </source>
</evidence>
<evidence type="ECO:0000256" key="7">
    <source>
        <dbReference type="ARBA" id="ARBA00022837"/>
    </source>
</evidence>
<name>A0A9P4M552_9PEZI</name>
<keyword evidence="4" id="KW-0479">Metal-binding</keyword>
<proteinExistence type="inferred from homology"/>
<dbReference type="GO" id="GO:0046872">
    <property type="term" value="F:metal ion binding"/>
    <property type="evidence" value="ECO:0007669"/>
    <property type="project" value="UniProtKB-KW"/>
</dbReference>
<organism evidence="11 12">
    <name type="scientific">Rhizodiscina lignyota</name>
    <dbReference type="NCBI Taxonomy" id="1504668"/>
    <lineage>
        <taxon>Eukaryota</taxon>
        <taxon>Fungi</taxon>
        <taxon>Dikarya</taxon>
        <taxon>Ascomycota</taxon>
        <taxon>Pezizomycotina</taxon>
        <taxon>Dothideomycetes</taxon>
        <taxon>Pleosporomycetidae</taxon>
        <taxon>Aulographales</taxon>
        <taxon>Rhizodiscinaceae</taxon>
        <taxon>Rhizodiscina</taxon>
    </lineage>
</organism>
<evidence type="ECO:0000256" key="8">
    <source>
        <dbReference type="ARBA" id="ARBA00023157"/>
    </source>
</evidence>
<dbReference type="EC" id="3.1.1.-" evidence="10"/>
<dbReference type="EMBL" id="ML978133">
    <property type="protein sequence ID" value="KAF2094962.1"/>
    <property type="molecule type" value="Genomic_DNA"/>
</dbReference>